<sequence length="224" mass="24353">MASTGGPDGYVPSARSVVELLGLLAYGELLAFDRMAADSRLAPDVERRAAMAQLAASEIANYNALADRIRELGYEPETVMAPFMTAVTDFHDSTAPRDWLEGLVKAYVGDAISYDFHREVAEFLEPADRELVRGVLPDEKHSEFLVREIKAAISQDEAVAGRLALWARRLVGEALTQAQRAASDSEGLTDLIVLGAGDLQAVGELLRRLTNNHAERMKAIGLSN</sequence>
<dbReference type="EMBL" id="CP070496">
    <property type="protein sequence ID" value="QSB07082.1"/>
    <property type="molecule type" value="Genomic_DNA"/>
</dbReference>
<dbReference type="InterPro" id="IPR009078">
    <property type="entry name" value="Ferritin-like_SF"/>
</dbReference>
<dbReference type="Proteomes" id="UP000662939">
    <property type="component" value="Chromosome"/>
</dbReference>
<evidence type="ECO:0000313" key="3">
    <source>
        <dbReference type="Proteomes" id="UP000662939"/>
    </source>
</evidence>
<feature type="domain" description="Ferritin-like" evidence="1">
    <location>
        <begin position="15"/>
        <end position="193"/>
    </location>
</feature>
<proteinExistence type="predicted"/>
<dbReference type="KEGG" id="nav:JQS30_13275"/>
<protein>
    <submittedName>
        <fullName evidence="2">Hydroxylase</fullName>
    </submittedName>
</protein>
<dbReference type="AlphaFoldDB" id="A0A895XTU5"/>
<dbReference type="CDD" id="cd00657">
    <property type="entry name" value="Ferritin_like"/>
    <property type="match status" value="1"/>
</dbReference>
<keyword evidence="3" id="KW-1185">Reference proteome</keyword>
<organism evidence="2 3">
    <name type="scientific">Natronoglycomyces albus</name>
    <dbReference type="NCBI Taxonomy" id="2811108"/>
    <lineage>
        <taxon>Bacteria</taxon>
        <taxon>Bacillati</taxon>
        <taxon>Actinomycetota</taxon>
        <taxon>Actinomycetes</taxon>
        <taxon>Glycomycetales</taxon>
        <taxon>Glycomycetaceae</taxon>
        <taxon>Natronoglycomyces</taxon>
    </lineage>
</organism>
<reference evidence="2" key="1">
    <citation type="submission" date="2021-02" db="EMBL/GenBank/DDBJ databases">
        <title>Natronoglycomyces albus gen. nov., sp. nov, a haloalkaliphilic actinobacterium from a soda solonchak soil.</title>
        <authorList>
            <person name="Sorokin D.Y."/>
            <person name="Khijniak T.V."/>
            <person name="Zakharycheva A.P."/>
            <person name="Boueva O.V."/>
            <person name="Ariskina E.V."/>
            <person name="Hahnke R.L."/>
            <person name="Bunk B."/>
            <person name="Sproer C."/>
            <person name="Schumann P."/>
            <person name="Evtushenko L.I."/>
            <person name="Kublanov I.V."/>
        </authorList>
    </citation>
    <scope>NUCLEOTIDE SEQUENCE</scope>
    <source>
        <strain evidence="2">DSM 106290</strain>
    </source>
</reference>
<dbReference type="Pfam" id="PF13794">
    <property type="entry name" value="MiaE_2"/>
    <property type="match status" value="1"/>
</dbReference>
<dbReference type="InterPro" id="IPR012347">
    <property type="entry name" value="Ferritin-like"/>
</dbReference>
<dbReference type="SUPFAM" id="SSF47240">
    <property type="entry name" value="Ferritin-like"/>
    <property type="match status" value="1"/>
</dbReference>
<evidence type="ECO:0000259" key="1">
    <source>
        <dbReference type="Pfam" id="PF13794"/>
    </source>
</evidence>
<accession>A0A895XTU5</accession>
<dbReference type="InterPro" id="IPR059125">
    <property type="entry name" value="Ferritin_actino"/>
</dbReference>
<evidence type="ECO:0000313" key="2">
    <source>
        <dbReference type="EMBL" id="QSB07082.1"/>
    </source>
</evidence>
<gene>
    <name evidence="2" type="ORF">JQS30_13275</name>
</gene>
<name>A0A895XTU5_9ACTN</name>
<dbReference type="Gene3D" id="1.20.1260.10">
    <property type="match status" value="1"/>
</dbReference>